<feature type="binding site" evidence="22">
    <location>
        <position position="22"/>
    </location>
    <ligand>
        <name>ATP</name>
        <dbReference type="ChEBI" id="CHEBI:30616"/>
    </ligand>
</feature>
<reference evidence="25 26" key="1">
    <citation type="submission" date="2015-08" db="EMBL/GenBank/DDBJ databases">
        <title>Investigation of the bacterial diversity of lava forest soil.</title>
        <authorList>
            <person name="Lee J.S."/>
        </authorList>
    </citation>
    <scope>NUCLEOTIDE SEQUENCE [LARGE SCALE GENOMIC DNA]</scope>
    <source>
        <strain evidence="25 26">GJW-30</strain>
    </source>
</reference>
<keyword evidence="8 24" id="KW-0808">Transferase</keyword>
<evidence type="ECO:0000313" key="25">
    <source>
        <dbReference type="EMBL" id="BAT61144.1"/>
    </source>
</evidence>
<feature type="transmembrane region" description="Helical" evidence="24">
    <location>
        <begin position="90"/>
        <end position="114"/>
    </location>
</feature>
<gene>
    <name evidence="25" type="primary">dgkA</name>
    <name evidence="25" type="ORF">GJW-30_1_03700</name>
</gene>
<evidence type="ECO:0000256" key="24">
    <source>
        <dbReference type="RuleBase" id="RU363065"/>
    </source>
</evidence>
<feature type="binding site" evidence="21">
    <location>
        <position position="63"/>
    </location>
    <ligand>
        <name>substrate</name>
    </ligand>
</feature>
<dbReference type="GO" id="GO:0046872">
    <property type="term" value="F:metal ion binding"/>
    <property type="evidence" value="ECO:0007669"/>
    <property type="project" value="UniProtKB-KW"/>
</dbReference>
<evidence type="ECO:0000256" key="6">
    <source>
        <dbReference type="ARBA" id="ARBA00022516"/>
    </source>
</evidence>
<evidence type="ECO:0000256" key="18">
    <source>
        <dbReference type="ARBA" id="ARBA00023209"/>
    </source>
</evidence>
<evidence type="ECO:0000256" key="9">
    <source>
        <dbReference type="ARBA" id="ARBA00022692"/>
    </source>
</evidence>
<evidence type="ECO:0000256" key="17">
    <source>
        <dbReference type="ARBA" id="ARBA00023136"/>
    </source>
</evidence>
<keyword evidence="9 24" id="KW-0812">Transmembrane</keyword>
<evidence type="ECO:0000256" key="23">
    <source>
        <dbReference type="PIRSR" id="PIRSR600829-4"/>
    </source>
</evidence>
<dbReference type="RefSeq" id="WP_172887598.1">
    <property type="nucleotide sequence ID" value="NZ_AP014946.1"/>
</dbReference>
<dbReference type="CDD" id="cd14264">
    <property type="entry name" value="DAGK_IM"/>
    <property type="match status" value="1"/>
</dbReference>
<dbReference type="GO" id="GO:0005524">
    <property type="term" value="F:ATP binding"/>
    <property type="evidence" value="ECO:0007669"/>
    <property type="project" value="UniProtKB-KW"/>
</dbReference>
<evidence type="ECO:0000256" key="14">
    <source>
        <dbReference type="ARBA" id="ARBA00022842"/>
    </source>
</evidence>
<keyword evidence="5" id="KW-1003">Cell membrane</keyword>
<evidence type="ECO:0000256" key="2">
    <source>
        <dbReference type="ARBA" id="ARBA00005967"/>
    </source>
</evidence>
<keyword evidence="19 24" id="KW-1208">Phospholipid metabolism</keyword>
<feature type="active site" description="Proton acceptor" evidence="20">
    <location>
        <position position="63"/>
    </location>
</feature>
<feature type="binding site" evidence="23">
    <location>
        <position position="70"/>
    </location>
    <ligand>
        <name>a divalent metal cation</name>
        <dbReference type="ChEBI" id="CHEBI:60240"/>
    </ligand>
</feature>
<evidence type="ECO:0000256" key="3">
    <source>
        <dbReference type="ARBA" id="ARBA00012133"/>
    </source>
</evidence>
<evidence type="ECO:0000256" key="20">
    <source>
        <dbReference type="PIRSR" id="PIRSR600829-1"/>
    </source>
</evidence>
<proteinExistence type="inferred from homology"/>
<protein>
    <recommendedName>
        <fullName evidence="4 24">Diacylglycerol kinase</fullName>
        <ecNumber evidence="3 24">2.7.1.107</ecNumber>
    </recommendedName>
</protein>
<name>A0A0S3PYX5_9BRAD</name>
<evidence type="ECO:0000256" key="16">
    <source>
        <dbReference type="ARBA" id="ARBA00023098"/>
    </source>
</evidence>
<evidence type="ECO:0000313" key="26">
    <source>
        <dbReference type="Proteomes" id="UP000236884"/>
    </source>
</evidence>
<keyword evidence="17 24" id="KW-0472">Membrane</keyword>
<sequence>MQRIINATRNTWRGLVWAANSEAALREEIIALAIAVPLALFITDDSWKRALLIGVVLLVIAIELLNTAIEKLCDHVTPSQHTDIGRIKDMGSAAVGVTLVIAGLVWLAAIVQWMGVPDP</sequence>
<comment type="caution">
    <text evidence="24">Lacks conserved residue(s) required for the propagation of feature annotation.</text>
</comment>
<dbReference type="EMBL" id="AP014946">
    <property type="protein sequence ID" value="BAT61144.1"/>
    <property type="molecule type" value="Genomic_DNA"/>
</dbReference>
<organism evidence="25 26">
    <name type="scientific">Variibacter gotjawalensis</name>
    <dbReference type="NCBI Taxonomy" id="1333996"/>
    <lineage>
        <taxon>Bacteria</taxon>
        <taxon>Pseudomonadati</taxon>
        <taxon>Pseudomonadota</taxon>
        <taxon>Alphaproteobacteria</taxon>
        <taxon>Hyphomicrobiales</taxon>
        <taxon>Nitrobacteraceae</taxon>
        <taxon>Variibacter</taxon>
    </lineage>
</organism>
<evidence type="ECO:0000256" key="10">
    <source>
        <dbReference type="ARBA" id="ARBA00022723"/>
    </source>
</evidence>
<feature type="binding site" evidence="21">
    <location>
        <position position="3"/>
    </location>
    <ligand>
        <name>substrate</name>
    </ligand>
</feature>
<dbReference type="EC" id="2.7.1.107" evidence="3 24"/>
<keyword evidence="10 23" id="KW-0479">Metal-binding</keyword>
<evidence type="ECO:0000256" key="8">
    <source>
        <dbReference type="ARBA" id="ARBA00022679"/>
    </source>
</evidence>
<evidence type="ECO:0000256" key="21">
    <source>
        <dbReference type="PIRSR" id="PIRSR600829-2"/>
    </source>
</evidence>
<evidence type="ECO:0000256" key="12">
    <source>
        <dbReference type="ARBA" id="ARBA00022777"/>
    </source>
</evidence>
<evidence type="ECO:0000256" key="1">
    <source>
        <dbReference type="ARBA" id="ARBA00004429"/>
    </source>
</evidence>
<evidence type="ECO:0000256" key="5">
    <source>
        <dbReference type="ARBA" id="ARBA00022475"/>
    </source>
</evidence>
<feature type="binding site" evidence="22">
    <location>
        <position position="70"/>
    </location>
    <ligand>
        <name>ATP</name>
        <dbReference type="ChEBI" id="CHEBI:30616"/>
    </ligand>
</feature>
<keyword evidence="7 24" id="KW-0997">Cell inner membrane</keyword>
<keyword evidence="15 24" id="KW-1133">Transmembrane helix</keyword>
<evidence type="ECO:0000256" key="15">
    <source>
        <dbReference type="ARBA" id="ARBA00022989"/>
    </source>
</evidence>
<feature type="binding site" evidence="21">
    <location>
        <position position="49"/>
    </location>
    <ligand>
        <name>substrate</name>
    </ligand>
</feature>
<evidence type="ECO:0000256" key="4">
    <source>
        <dbReference type="ARBA" id="ARBA00017575"/>
    </source>
</evidence>
<evidence type="ECO:0000256" key="22">
    <source>
        <dbReference type="PIRSR" id="PIRSR600829-3"/>
    </source>
</evidence>
<keyword evidence="26" id="KW-1185">Reference proteome</keyword>
<dbReference type="PANTHER" id="PTHR34299:SF1">
    <property type="entry name" value="DIACYLGLYCEROL KINASE"/>
    <property type="match status" value="1"/>
</dbReference>
<comment type="cofactor">
    <cofactor evidence="23">
        <name>Mg(2+)</name>
        <dbReference type="ChEBI" id="CHEBI:18420"/>
    </cofactor>
    <text evidence="23">Mn(2+), Zn(2+), Cd(2+) and Co(2+) support activity to lesser extents.</text>
</comment>
<evidence type="ECO:0000256" key="7">
    <source>
        <dbReference type="ARBA" id="ARBA00022519"/>
    </source>
</evidence>
<comment type="subcellular location">
    <subcellularLocation>
        <location evidence="1 24">Cell inner membrane</location>
        <topology evidence="1 24">Multi-pass membrane protein</topology>
    </subcellularLocation>
</comment>
<dbReference type="Gene3D" id="1.10.287.3610">
    <property type="match status" value="1"/>
</dbReference>
<dbReference type="InterPro" id="IPR000829">
    <property type="entry name" value="DAGK"/>
</dbReference>
<dbReference type="AlphaFoldDB" id="A0A0S3PYX5"/>
<dbReference type="InterPro" id="IPR036945">
    <property type="entry name" value="DAGK_sf"/>
</dbReference>
<feature type="binding site" evidence="22">
    <location>
        <begin position="88"/>
        <end position="89"/>
    </location>
    <ligand>
        <name>ATP</name>
        <dbReference type="ChEBI" id="CHEBI:30616"/>
    </ligand>
</feature>
<feature type="binding site" evidence="21">
    <location>
        <begin position="7"/>
        <end position="12"/>
    </location>
    <ligand>
        <name>substrate</name>
    </ligand>
</feature>
<dbReference type="Proteomes" id="UP000236884">
    <property type="component" value="Chromosome"/>
</dbReference>
<keyword evidence="14 23" id="KW-0460">Magnesium</keyword>
<comment type="function">
    <text evidence="24">Catalyzes the ATP-dependent phosphorylation of sn-l,2-diacylglycerol (DAG) to phosphatidic acid. Involved in the recycling of diacylglycerol produced as a by-product during membrane-derived oligosaccharide (MDO) biosynthesis.</text>
</comment>
<accession>A0A0S3PYX5</accession>
<evidence type="ECO:0000256" key="13">
    <source>
        <dbReference type="ARBA" id="ARBA00022840"/>
    </source>
</evidence>
<comment type="catalytic activity">
    <reaction evidence="24">
        <text>a 1,2-diacyl-sn-glycerol + ATP = a 1,2-diacyl-sn-glycero-3-phosphate + ADP + H(+)</text>
        <dbReference type="Rhea" id="RHEA:10272"/>
        <dbReference type="ChEBI" id="CHEBI:15378"/>
        <dbReference type="ChEBI" id="CHEBI:17815"/>
        <dbReference type="ChEBI" id="CHEBI:30616"/>
        <dbReference type="ChEBI" id="CHEBI:58608"/>
        <dbReference type="ChEBI" id="CHEBI:456216"/>
        <dbReference type="EC" id="2.7.1.107"/>
    </reaction>
</comment>
<dbReference type="InterPro" id="IPR033718">
    <property type="entry name" value="DAGK_prok"/>
</dbReference>
<feature type="binding site" evidence="23">
    <location>
        <position position="22"/>
    </location>
    <ligand>
        <name>a divalent metal cation</name>
        <dbReference type="ChEBI" id="CHEBI:60240"/>
    </ligand>
</feature>
<keyword evidence="6" id="KW-0444">Lipid biosynthesis</keyword>
<keyword evidence="11 22" id="KW-0547">Nucleotide-binding</keyword>
<dbReference type="GO" id="GO:0004143">
    <property type="term" value="F:ATP-dependent diacylglycerol kinase activity"/>
    <property type="evidence" value="ECO:0007669"/>
    <property type="project" value="UniProtKB-EC"/>
</dbReference>
<dbReference type="GO" id="GO:0005886">
    <property type="term" value="C:plasma membrane"/>
    <property type="evidence" value="ECO:0007669"/>
    <property type="project" value="UniProtKB-SubCell"/>
</dbReference>
<dbReference type="Pfam" id="PF01219">
    <property type="entry name" value="DAGK_prokar"/>
    <property type="match status" value="1"/>
</dbReference>
<dbReference type="PANTHER" id="PTHR34299">
    <property type="entry name" value="DIACYLGLYCEROL KINASE"/>
    <property type="match status" value="1"/>
</dbReference>
<comment type="similarity">
    <text evidence="2 24">Belongs to the bacterial diacylglycerol kinase family.</text>
</comment>
<dbReference type="GO" id="GO:0006654">
    <property type="term" value="P:phosphatidic acid biosynthetic process"/>
    <property type="evidence" value="ECO:0007669"/>
    <property type="project" value="InterPro"/>
</dbReference>
<dbReference type="KEGG" id="vgo:GJW-30_1_03700"/>
<evidence type="ECO:0000256" key="11">
    <source>
        <dbReference type="ARBA" id="ARBA00022741"/>
    </source>
</evidence>
<evidence type="ECO:0000256" key="19">
    <source>
        <dbReference type="ARBA" id="ARBA00023264"/>
    </source>
</evidence>
<keyword evidence="18" id="KW-0594">Phospholipid biosynthesis</keyword>
<feature type="binding site" evidence="21">
    <location>
        <position position="92"/>
    </location>
    <ligand>
        <name>substrate</name>
    </ligand>
</feature>
<feature type="binding site" evidence="21">
    <location>
        <begin position="24"/>
        <end position="28"/>
    </location>
    <ligand>
        <name>substrate</name>
    </ligand>
</feature>
<keyword evidence="16 24" id="KW-0443">Lipid metabolism</keyword>
<keyword evidence="13 22" id="KW-0067">ATP-binding</keyword>
<feature type="binding site" evidence="22">
    <location>
        <position position="3"/>
    </location>
    <ligand>
        <name>ATP</name>
        <dbReference type="ChEBI" id="CHEBI:30616"/>
    </ligand>
</feature>
<keyword evidence="12 24" id="KW-0418">Kinase</keyword>